<name>A0A372LW23_9ACTN</name>
<protein>
    <submittedName>
        <fullName evidence="1">Uncharacterized protein</fullName>
    </submittedName>
</protein>
<organism evidence="1 2">
    <name type="scientific">Streptomyces triticagri</name>
    <dbReference type="NCBI Taxonomy" id="2293568"/>
    <lineage>
        <taxon>Bacteria</taxon>
        <taxon>Bacillati</taxon>
        <taxon>Actinomycetota</taxon>
        <taxon>Actinomycetes</taxon>
        <taxon>Kitasatosporales</taxon>
        <taxon>Streptomycetaceae</taxon>
        <taxon>Streptomyces</taxon>
    </lineage>
</organism>
<dbReference type="Proteomes" id="UP000263094">
    <property type="component" value="Unassembled WGS sequence"/>
</dbReference>
<reference evidence="1 2" key="1">
    <citation type="submission" date="2018-08" db="EMBL/GenBank/DDBJ databases">
        <title>Isolation, diversity and antifungal activity of Actinobacteria from wheat.</title>
        <authorList>
            <person name="Han C."/>
        </authorList>
    </citation>
    <scope>NUCLEOTIDE SEQUENCE [LARGE SCALE GENOMIC DNA]</scope>
    <source>
        <strain evidence="1 2">NEAU-YY421</strain>
    </source>
</reference>
<sequence>MRDIDLIRTQQEWDHAYRQLAERPGNTALRRRLIMLSNRLHSDPRLRSESARARLRQVARTER</sequence>
<dbReference type="EMBL" id="QUAK01000229">
    <property type="protein sequence ID" value="RFU82876.1"/>
    <property type="molecule type" value="Genomic_DNA"/>
</dbReference>
<evidence type="ECO:0000313" key="2">
    <source>
        <dbReference type="Proteomes" id="UP000263094"/>
    </source>
</evidence>
<keyword evidence="2" id="KW-1185">Reference proteome</keyword>
<evidence type="ECO:0000313" key="1">
    <source>
        <dbReference type="EMBL" id="RFU82876.1"/>
    </source>
</evidence>
<accession>A0A372LW23</accession>
<comment type="caution">
    <text evidence="1">The sequence shown here is derived from an EMBL/GenBank/DDBJ whole genome shotgun (WGS) entry which is preliminary data.</text>
</comment>
<gene>
    <name evidence="1" type="ORF">DY218_30520</name>
</gene>
<dbReference type="AlphaFoldDB" id="A0A372LW23"/>
<proteinExistence type="predicted"/>